<dbReference type="PROSITE" id="PS51257">
    <property type="entry name" value="PROKAR_LIPOPROTEIN"/>
    <property type="match status" value="1"/>
</dbReference>
<sequence length="283" mass="30699">MSRLAVALVVLLVSLAGCSGLSEEGGPPDREPYGVDEPVNPSIEDGSEGLLPGLTTEGVTNPDALFEGHHEAIADTPYTIETETVYVTETENGTVRQVIEGETYVDPEAGVALESNRQYTEGNGSEGAFPDQRNRTVERWFGTETLARTESENGRVGYPYMGWSYEPMEWVAGTLLGALETVGNTTTVGAVEAEDGRYYVVEGRGNRSEEFDGTSRVRIVDVRALVRDDGLIRQVVSERAVERTDGRTVVDSSVEVTGVGETSVERPAWYDDALEAQPEEPDT</sequence>
<organism evidence="2 3">
    <name type="scientific">Saliphagus infecundisoli</name>
    <dbReference type="NCBI Taxonomy" id="1849069"/>
    <lineage>
        <taxon>Archaea</taxon>
        <taxon>Methanobacteriati</taxon>
        <taxon>Methanobacteriota</taxon>
        <taxon>Stenosarchaea group</taxon>
        <taxon>Halobacteria</taxon>
        <taxon>Halobacteriales</taxon>
        <taxon>Natrialbaceae</taxon>
        <taxon>Saliphagus</taxon>
    </lineage>
</organism>
<feature type="region of interest" description="Disordered" evidence="1">
    <location>
        <begin position="260"/>
        <end position="283"/>
    </location>
</feature>
<name>A0ABD5QJJ3_9EURY</name>
<dbReference type="EMBL" id="JBHSJG010000054">
    <property type="protein sequence ID" value="MFC4989792.1"/>
    <property type="molecule type" value="Genomic_DNA"/>
</dbReference>
<feature type="region of interest" description="Disordered" evidence="1">
    <location>
        <begin position="20"/>
        <end position="40"/>
    </location>
</feature>
<dbReference type="AlphaFoldDB" id="A0ABD5QJJ3"/>
<keyword evidence="3" id="KW-1185">Reference proteome</keyword>
<protein>
    <recommendedName>
        <fullName evidence="4">Lipoprotein</fullName>
    </recommendedName>
</protein>
<dbReference type="Proteomes" id="UP001595925">
    <property type="component" value="Unassembled WGS sequence"/>
</dbReference>
<comment type="caution">
    <text evidence="2">The sequence shown here is derived from an EMBL/GenBank/DDBJ whole genome shotgun (WGS) entry which is preliminary data.</text>
</comment>
<evidence type="ECO:0000256" key="1">
    <source>
        <dbReference type="SAM" id="MobiDB-lite"/>
    </source>
</evidence>
<evidence type="ECO:0000313" key="3">
    <source>
        <dbReference type="Proteomes" id="UP001595925"/>
    </source>
</evidence>
<feature type="compositionally biased region" description="Acidic residues" evidence="1">
    <location>
        <begin position="272"/>
        <end position="283"/>
    </location>
</feature>
<proteinExistence type="predicted"/>
<evidence type="ECO:0008006" key="4">
    <source>
        <dbReference type="Google" id="ProtNLM"/>
    </source>
</evidence>
<evidence type="ECO:0000313" key="2">
    <source>
        <dbReference type="EMBL" id="MFC4989792.1"/>
    </source>
</evidence>
<accession>A0ABD5QJJ3</accession>
<gene>
    <name evidence="2" type="ORF">ACFPFO_18915</name>
</gene>
<dbReference type="RefSeq" id="WP_224828201.1">
    <property type="nucleotide sequence ID" value="NZ_JAIVEF010000004.1"/>
</dbReference>
<reference evidence="2 3" key="1">
    <citation type="journal article" date="2019" name="Int. J. Syst. Evol. Microbiol.">
        <title>The Global Catalogue of Microorganisms (GCM) 10K type strain sequencing project: providing services to taxonomists for standard genome sequencing and annotation.</title>
        <authorList>
            <consortium name="The Broad Institute Genomics Platform"/>
            <consortium name="The Broad Institute Genome Sequencing Center for Infectious Disease"/>
            <person name="Wu L."/>
            <person name="Ma J."/>
        </authorList>
    </citation>
    <scope>NUCLEOTIDE SEQUENCE [LARGE SCALE GENOMIC DNA]</scope>
    <source>
        <strain evidence="2 3">CGMCC 1.15824</strain>
    </source>
</reference>